<sequence length="27" mass="3315">MVHWREPEEHYHKLNIDGSESGSRWPH</sequence>
<dbReference type="EMBL" id="JAAIUW010000011">
    <property type="protein sequence ID" value="KAF7810112.1"/>
    <property type="molecule type" value="Genomic_DNA"/>
</dbReference>
<accession>A0A834W5H7</accession>
<reference evidence="1" key="1">
    <citation type="submission" date="2020-09" db="EMBL/GenBank/DDBJ databases">
        <title>Genome-Enabled Discovery of Anthraquinone Biosynthesis in Senna tora.</title>
        <authorList>
            <person name="Kang S.-H."/>
            <person name="Pandey R.P."/>
            <person name="Lee C.-M."/>
            <person name="Sim J.-S."/>
            <person name="Jeong J.-T."/>
            <person name="Choi B.-S."/>
            <person name="Jung M."/>
            <person name="Ginzburg D."/>
            <person name="Zhao K."/>
            <person name="Won S.Y."/>
            <person name="Oh T.-J."/>
            <person name="Yu Y."/>
            <person name="Kim N.-H."/>
            <person name="Lee O.R."/>
            <person name="Lee T.-H."/>
            <person name="Bashyal P."/>
            <person name="Kim T.-S."/>
            <person name="Lee W.-H."/>
            <person name="Kawkins C."/>
            <person name="Kim C.-K."/>
            <person name="Kim J.S."/>
            <person name="Ahn B.O."/>
            <person name="Rhee S.Y."/>
            <person name="Sohng J.K."/>
        </authorList>
    </citation>
    <scope>NUCLEOTIDE SEQUENCE</scope>
    <source>
        <tissue evidence="1">Leaf</tissue>
    </source>
</reference>
<dbReference type="Proteomes" id="UP000634136">
    <property type="component" value="Unassembled WGS sequence"/>
</dbReference>
<evidence type="ECO:0000313" key="1">
    <source>
        <dbReference type="EMBL" id="KAF7810112.1"/>
    </source>
</evidence>
<name>A0A834W5H7_9FABA</name>
<protein>
    <submittedName>
        <fullName evidence="1">Uncharacterized protein</fullName>
    </submittedName>
</protein>
<keyword evidence="2" id="KW-1185">Reference proteome</keyword>
<dbReference type="AlphaFoldDB" id="A0A834W5H7"/>
<evidence type="ECO:0000313" key="2">
    <source>
        <dbReference type="Proteomes" id="UP000634136"/>
    </source>
</evidence>
<organism evidence="1 2">
    <name type="scientific">Senna tora</name>
    <dbReference type="NCBI Taxonomy" id="362788"/>
    <lineage>
        <taxon>Eukaryota</taxon>
        <taxon>Viridiplantae</taxon>
        <taxon>Streptophyta</taxon>
        <taxon>Embryophyta</taxon>
        <taxon>Tracheophyta</taxon>
        <taxon>Spermatophyta</taxon>
        <taxon>Magnoliopsida</taxon>
        <taxon>eudicotyledons</taxon>
        <taxon>Gunneridae</taxon>
        <taxon>Pentapetalae</taxon>
        <taxon>rosids</taxon>
        <taxon>fabids</taxon>
        <taxon>Fabales</taxon>
        <taxon>Fabaceae</taxon>
        <taxon>Caesalpinioideae</taxon>
        <taxon>Cassia clade</taxon>
        <taxon>Senna</taxon>
    </lineage>
</organism>
<proteinExistence type="predicted"/>
<gene>
    <name evidence="1" type="ORF">G2W53_036855</name>
</gene>
<comment type="caution">
    <text evidence="1">The sequence shown here is derived from an EMBL/GenBank/DDBJ whole genome shotgun (WGS) entry which is preliminary data.</text>
</comment>